<name>A0AC61RED2_9BACT</name>
<accession>A0AC61RED2</accession>
<evidence type="ECO:0000313" key="2">
    <source>
        <dbReference type="Proteomes" id="UP000306319"/>
    </source>
</evidence>
<keyword evidence="2" id="KW-1185">Reference proteome</keyword>
<proteinExistence type="predicted"/>
<reference evidence="1" key="1">
    <citation type="submission" date="2019-04" db="EMBL/GenBank/DDBJ databases">
        <title>Microbes associate with the intestines of laboratory mice.</title>
        <authorList>
            <person name="Navarre W."/>
            <person name="Wong E."/>
            <person name="Huang K."/>
            <person name="Tropini C."/>
            <person name="Ng K."/>
            <person name="Yu B."/>
        </authorList>
    </citation>
    <scope>NUCLEOTIDE SEQUENCE</scope>
    <source>
        <strain evidence="1">NM04_E33</strain>
    </source>
</reference>
<organism evidence="1 2">
    <name type="scientific">Lepagella muris</name>
    <dbReference type="NCBI Taxonomy" id="3032870"/>
    <lineage>
        <taxon>Bacteria</taxon>
        <taxon>Pseudomonadati</taxon>
        <taxon>Bacteroidota</taxon>
        <taxon>Bacteroidia</taxon>
        <taxon>Bacteroidales</taxon>
        <taxon>Muribaculaceae</taxon>
        <taxon>Lepagella</taxon>
    </lineage>
</organism>
<protein>
    <submittedName>
        <fullName evidence="1">Leucine-rich repeat domain-containing protein</fullName>
    </submittedName>
</protein>
<sequence length="519" mass="56407">MDQATSVYINFLTAKPTMNEIKIGFGPFSKPRINREAFDAVLKSEVVGENTATYEFETPVTAIGAHAFFDTNKGIEEDLFLHYIELPDSVETIHPETFDGICKLKSKLLVDNMLIIDNVLIKHFDSYNSGEVSVPEGMTAIAPGALSGFWAKKIILPSTLKEIGKEAFRGCTHLTSVKLPKGLEKIGDYAFSNTALGTATIPDSVTSIGVEAFSDCSKLKKIKIGKSVERIGERVVSRCHLLATIDGRGASADKRMLIFDGTLLAYTAASKESHLEIPEGVKRIGSDALFDAKNLTSVTLPSSLESIGTGAFQRSSITEIEVPESVTTIEYGAFSTTIIEKFSGKFATADGSALVEGNTLLAGAGNRSFTLNIPENVTEIAPMACYLGEISGVTFPDCVTVIGSKAFAYCSNMCLPVDALPKNLEIIGEMAFEQSVMRSDMFRDGVIIPANVKEIGYHAFFSTAAYSASANTYWFEPVTPPKIDTTGMRINAIYVPEEALEAYRNAYPEFSDKIHVWER</sequence>
<comment type="caution">
    <text evidence="1">The sequence shown here is derived from an EMBL/GenBank/DDBJ whole genome shotgun (WGS) entry which is preliminary data.</text>
</comment>
<dbReference type="Proteomes" id="UP000306319">
    <property type="component" value="Unassembled WGS sequence"/>
</dbReference>
<dbReference type="EMBL" id="SRYB01000010">
    <property type="protein sequence ID" value="TGY78872.1"/>
    <property type="molecule type" value="Genomic_DNA"/>
</dbReference>
<gene>
    <name evidence="1" type="ORF">E5331_08700</name>
</gene>
<evidence type="ECO:0000313" key="1">
    <source>
        <dbReference type="EMBL" id="TGY78872.1"/>
    </source>
</evidence>